<dbReference type="Proteomes" id="UP001158045">
    <property type="component" value="Unassembled WGS sequence"/>
</dbReference>
<dbReference type="GO" id="GO:0008233">
    <property type="term" value="F:peptidase activity"/>
    <property type="evidence" value="ECO:0007669"/>
    <property type="project" value="UniProtKB-KW"/>
</dbReference>
<dbReference type="GO" id="GO:0006508">
    <property type="term" value="P:proteolysis"/>
    <property type="evidence" value="ECO:0007669"/>
    <property type="project" value="UniProtKB-KW"/>
</dbReference>
<evidence type="ECO:0000313" key="2">
    <source>
        <dbReference type="EMBL" id="MDH8679098.1"/>
    </source>
</evidence>
<dbReference type="InterPro" id="IPR018728">
    <property type="entry name" value="DUF2268"/>
</dbReference>
<protein>
    <submittedName>
        <fullName evidence="2">DUF2268 domain-containing putative Zn-dependent protease</fullName>
    </submittedName>
</protein>
<dbReference type="RefSeq" id="WP_281094995.1">
    <property type="nucleotide sequence ID" value="NZ_JARYZI010000009.1"/>
</dbReference>
<keyword evidence="2" id="KW-0645">Protease</keyword>
<accession>A0ABT6NF92</accession>
<keyword evidence="3" id="KW-1185">Reference proteome</keyword>
<evidence type="ECO:0000259" key="1">
    <source>
        <dbReference type="Pfam" id="PF10026"/>
    </source>
</evidence>
<reference evidence="2 3" key="1">
    <citation type="submission" date="2023-04" db="EMBL/GenBank/DDBJ databases">
        <title>Fusibacter bizertensis strain WBS, isolated from littoral bottom sediments of the Arctic seas - biochemical and genomic analysis.</title>
        <authorList>
            <person name="Brioukhanov A.L."/>
        </authorList>
    </citation>
    <scope>NUCLEOTIDE SEQUENCE [LARGE SCALE GENOMIC DNA]</scope>
    <source>
        <strain evidence="2 3">WBS</strain>
    </source>
</reference>
<comment type="caution">
    <text evidence="2">The sequence shown here is derived from an EMBL/GenBank/DDBJ whole genome shotgun (WGS) entry which is preliminary data.</text>
</comment>
<evidence type="ECO:0000313" key="3">
    <source>
        <dbReference type="Proteomes" id="UP001158045"/>
    </source>
</evidence>
<name>A0ABT6NF92_9FIRM</name>
<gene>
    <name evidence="2" type="ORF">QE109_13135</name>
</gene>
<organism evidence="2 3">
    <name type="scientific">Fusibacter bizertensis</name>
    <dbReference type="NCBI Taxonomy" id="1488331"/>
    <lineage>
        <taxon>Bacteria</taxon>
        <taxon>Bacillati</taxon>
        <taxon>Bacillota</taxon>
        <taxon>Clostridia</taxon>
        <taxon>Eubacteriales</taxon>
        <taxon>Eubacteriales Family XII. Incertae Sedis</taxon>
        <taxon>Fusibacter</taxon>
    </lineage>
</organism>
<proteinExistence type="predicted"/>
<keyword evidence="2" id="KW-0378">Hydrolase</keyword>
<feature type="domain" description="DUF2268" evidence="1">
    <location>
        <begin position="76"/>
        <end position="279"/>
    </location>
</feature>
<dbReference type="Pfam" id="PF10026">
    <property type="entry name" value="DUF2268"/>
    <property type="match status" value="1"/>
</dbReference>
<sequence>MEIIIHDTYSLYKEMINLPNEERGGFYENKLMEPFEPMLKIMNMPAKPETMGCLPLLGRDAEAEEMLTRLKAANAWESARKALETAAERFHAAGLAVPEKVVLGIFLGDPEFLANNGGITGFGGIPGYIQVVITPDEKSLTLLPSIVAHEFHHNVLFYNAKWNFMEVTVAKYLVLEGLAESFAESIYGYEYLGPWIKGLKGEELEKARKTTGEALNVKGFNQVRKYIFGDMLTSYEGAEASGIPPYSGYAVGYHAVQAFLKKTGVSIEQATVLEGEEIMERSEYFK</sequence>
<dbReference type="EMBL" id="JARYZI010000009">
    <property type="protein sequence ID" value="MDH8679098.1"/>
    <property type="molecule type" value="Genomic_DNA"/>
</dbReference>